<keyword evidence="5" id="KW-1185">Reference proteome</keyword>
<dbReference type="NCBIfam" id="NF009093">
    <property type="entry name" value="PRK12429.1"/>
    <property type="match status" value="1"/>
</dbReference>
<dbReference type="PANTHER" id="PTHR42879:SF2">
    <property type="entry name" value="3-OXOACYL-[ACYL-CARRIER-PROTEIN] REDUCTASE FABG"/>
    <property type="match status" value="1"/>
</dbReference>
<dbReference type="Pfam" id="PF00106">
    <property type="entry name" value="adh_short"/>
    <property type="match status" value="1"/>
</dbReference>
<proteinExistence type="inferred from homology"/>
<dbReference type="RefSeq" id="WP_147146631.1">
    <property type="nucleotide sequence ID" value="NZ_BKAJ01000016.1"/>
</dbReference>
<dbReference type="InterPro" id="IPR020904">
    <property type="entry name" value="Sc_DH/Rdtase_CS"/>
</dbReference>
<dbReference type="SMART" id="SM00822">
    <property type="entry name" value="PKS_KR"/>
    <property type="match status" value="1"/>
</dbReference>
<dbReference type="GO" id="GO:0032787">
    <property type="term" value="P:monocarboxylic acid metabolic process"/>
    <property type="evidence" value="ECO:0007669"/>
    <property type="project" value="UniProtKB-ARBA"/>
</dbReference>
<gene>
    <name evidence="4" type="ORF">RSO01_08870</name>
</gene>
<dbReference type="OrthoDB" id="7568484at2"/>
<dbReference type="PRINTS" id="PR00081">
    <property type="entry name" value="GDHRDH"/>
</dbReference>
<dbReference type="PANTHER" id="PTHR42879">
    <property type="entry name" value="3-OXOACYL-(ACYL-CARRIER-PROTEIN) REDUCTASE"/>
    <property type="match status" value="1"/>
</dbReference>
<reference evidence="4 5" key="1">
    <citation type="submission" date="2019-07" db="EMBL/GenBank/DDBJ databases">
        <title>Whole genome shotgun sequence of Reyranella soli NBRC 108950.</title>
        <authorList>
            <person name="Hosoyama A."/>
            <person name="Uohara A."/>
            <person name="Ohji S."/>
            <person name="Ichikawa N."/>
        </authorList>
    </citation>
    <scope>NUCLEOTIDE SEQUENCE [LARGE SCALE GENOMIC DNA]</scope>
    <source>
        <strain evidence="4 5">NBRC 108950</strain>
    </source>
</reference>
<dbReference type="InterPro" id="IPR002347">
    <property type="entry name" value="SDR_fam"/>
</dbReference>
<dbReference type="Proteomes" id="UP000321058">
    <property type="component" value="Unassembled WGS sequence"/>
</dbReference>
<dbReference type="InterPro" id="IPR057326">
    <property type="entry name" value="KR_dom"/>
</dbReference>
<feature type="domain" description="Ketoreductase" evidence="3">
    <location>
        <begin position="5"/>
        <end position="186"/>
    </location>
</feature>
<name>A0A512N4Z5_9HYPH</name>
<dbReference type="SUPFAM" id="SSF51735">
    <property type="entry name" value="NAD(P)-binding Rossmann-fold domains"/>
    <property type="match status" value="1"/>
</dbReference>
<accession>A0A512N4Z5</accession>
<dbReference type="AlphaFoldDB" id="A0A512N4Z5"/>
<dbReference type="FunFam" id="3.40.50.720:FF:000084">
    <property type="entry name" value="Short-chain dehydrogenase reductase"/>
    <property type="match status" value="1"/>
</dbReference>
<dbReference type="PRINTS" id="PR00080">
    <property type="entry name" value="SDRFAMILY"/>
</dbReference>
<dbReference type="EMBL" id="BKAJ01000016">
    <property type="protein sequence ID" value="GEP53721.1"/>
    <property type="molecule type" value="Genomic_DNA"/>
</dbReference>
<evidence type="ECO:0000256" key="1">
    <source>
        <dbReference type="ARBA" id="ARBA00006484"/>
    </source>
</evidence>
<evidence type="ECO:0000259" key="3">
    <source>
        <dbReference type="SMART" id="SM00822"/>
    </source>
</evidence>
<evidence type="ECO:0000256" key="2">
    <source>
        <dbReference type="RuleBase" id="RU000363"/>
    </source>
</evidence>
<comment type="similarity">
    <text evidence="1 2">Belongs to the short-chain dehydrogenases/reductases (SDR) family.</text>
</comment>
<evidence type="ECO:0000313" key="5">
    <source>
        <dbReference type="Proteomes" id="UP000321058"/>
    </source>
</evidence>
<evidence type="ECO:0000313" key="4">
    <source>
        <dbReference type="EMBL" id="GEP53721.1"/>
    </source>
</evidence>
<comment type="caution">
    <text evidence="4">The sequence shown here is derived from an EMBL/GenBank/DDBJ whole genome shotgun (WGS) entry which is preliminary data.</text>
</comment>
<dbReference type="InterPro" id="IPR050259">
    <property type="entry name" value="SDR"/>
</dbReference>
<dbReference type="PROSITE" id="PS00061">
    <property type="entry name" value="ADH_SHORT"/>
    <property type="match status" value="1"/>
</dbReference>
<protein>
    <submittedName>
        <fullName evidence="4">Beta-D-hydroxybutyrate dehydrogenase</fullName>
    </submittedName>
</protein>
<sequence>MLKGRCALITGSTQGLGYAMAERLAAEGCNIVMNGFGEKDEIESRRSSLESAHGVRAIHHGADVADVAEIDDLVATARKTFGGVDVLINNAVIRHFSPIEQFKPEDWDRALAVNLSSAFHTVRLALPGMRERDFGRIVNVSSVYGLFAAANRVDYVTTKTALIGFTRAIALETARTNITCNAICPGTVPTPNIEGRLEAERAKTGQSREDAERAFLATRQPSGKFVAPERVAALVALLCGPSGADITGSAIPIDGGWSAS</sequence>
<organism evidence="4 5">
    <name type="scientific">Reyranella soli</name>
    <dbReference type="NCBI Taxonomy" id="1230389"/>
    <lineage>
        <taxon>Bacteria</taxon>
        <taxon>Pseudomonadati</taxon>
        <taxon>Pseudomonadota</taxon>
        <taxon>Alphaproteobacteria</taxon>
        <taxon>Hyphomicrobiales</taxon>
        <taxon>Reyranellaceae</taxon>
        <taxon>Reyranella</taxon>
    </lineage>
</organism>
<dbReference type="Gene3D" id="3.40.50.720">
    <property type="entry name" value="NAD(P)-binding Rossmann-like Domain"/>
    <property type="match status" value="1"/>
</dbReference>
<dbReference type="InterPro" id="IPR036291">
    <property type="entry name" value="NAD(P)-bd_dom_sf"/>
</dbReference>